<proteinExistence type="predicted"/>
<dbReference type="Gene3D" id="1.10.510.10">
    <property type="entry name" value="Transferase(Phosphotransferase) domain 1"/>
    <property type="match status" value="2"/>
</dbReference>
<dbReference type="InterPro" id="IPR032675">
    <property type="entry name" value="LRR_dom_sf"/>
</dbReference>
<dbReference type="PROSITE" id="PS00108">
    <property type="entry name" value="PROTEIN_KINASE_ST"/>
    <property type="match status" value="2"/>
</dbReference>
<evidence type="ECO:0000256" key="14">
    <source>
        <dbReference type="ARBA" id="ARBA00023136"/>
    </source>
</evidence>
<evidence type="ECO:0000256" key="19">
    <source>
        <dbReference type="SAM" id="Phobius"/>
    </source>
</evidence>
<evidence type="ECO:0000256" key="15">
    <source>
        <dbReference type="ARBA" id="ARBA00023170"/>
    </source>
</evidence>
<feature type="chain" id="PRO_5026685012" description="non-specific serine/threonine protein kinase" evidence="20">
    <location>
        <begin position="26"/>
        <end position="1636"/>
    </location>
</feature>
<evidence type="ECO:0000256" key="13">
    <source>
        <dbReference type="ARBA" id="ARBA00022989"/>
    </source>
</evidence>
<evidence type="ECO:0000256" key="2">
    <source>
        <dbReference type="ARBA" id="ARBA00012513"/>
    </source>
</evidence>
<protein>
    <recommendedName>
        <fullName evidence="2">non-specific serine/threonine protein kinase</fullName>
        <ecNumber evidence="2">2.7.11.1</ecNumber>
    </recommendedName>
</protein>
<dbReference type="PANTHER" id="PTHR45631:SF202">
    <property type="entry name" value="SENESCENCE-INDUCED RECEPTOR-LIKE SERINE_THREONINE-PROTEIN KINASE"/>
    <property type="match status" value="1"/>
</dbReference>
<dbReference type="GO" id="GO:0004674">
    <property type="term" value="F:protein serine/threonine kinase activity"/>
    <property type="evidence" value="ECO:0007669"/>
    <property type="project" value="UniProtKB-KW"/>
</dbReference>
<feature type="binding site" evidence="18">
    <location>
        <position position="1346"/>
    </location>
    <ligand>
        <name>ATP</name>
        <dbReference type="ChEBI" id="CHEBI:30616"/>
    </ligand>
</feature>
<comment type="catalytic activity">
    <reaction evidence="16">
        <text>L-threonyl-[protein] + ATP = O-phospho-L-threonyl-[protein] + ADP + H(+)</text>
        <dbReference type="Rhea" id="RHEA:46608"/>
        <dbReference type="Rhea" id="RHEA-COMP:11060"/>
        <dbReference type="Rhea" id="RHEA-COMP:11605"/>
        <dbReference type="ChEBI" id="CHEBI:15378"/>
        <dbReference type="ChEBI" id="CHEBI:30013"/>
        <dbReference type="ChEBI" id="CHEBI:30616"/>
        <dbReference type="ChEBI" id="CHEBI:61977"/>
        <dbReference type="ChEBI" id="CHEBI:456216"/>
        <dbReference type="EC" id="2.7.11.1"/>
    </reaction>
</comment>
<feature type="transmembrane region" description="Helical" evidence="19">
    <location>
        <begin position="527"/>
        <end position="548"/>
    </location>
</feature>
<evidence type="ECO:0000256" key="11">
    <source>
        <dbReference type="ARBA" id="ARBA00022777"/>
    </source>
</evidence>
<feature type="domain" description="Protein kinase" evidence="21">
    <location>
        <begin position="591"/>
        <end position="873"/>
    </location>
</feature>
<dbReference type="Pfam" id="PF07714">
    <property type="entry name" value="PK_Tyr_Ser-Thr"/>
    <property type="match status" value="2"/>
</dbReference>
<feature type="domain" description="Protein kinase" evidence="21">
    <location>
        <begin position="1318"/>
        <end position="1593"/>
    </location>
</feature>
<dbReference type="Gene3D" id="3.30.200.20">
    <property type="entry name" value="Phosphorylase Kinase, domain 1"/>
    <property type="match status" value="3"/>
</dbReference>
<dbReference type="InterPro" id="IPR000719">
    <property type="entry name" value="Prot_kinase_dom"/>
</dbReference>
<keyword evidence="14 19" id="KW-0472">Membrane</keyword>
<evidence type="ECO:0000256" key="3">
    <source>
        <dbReference type="ARBA" id="ARBA00022527"/>
    </source>
</evidence>
<keyword evidence="15" id="KW-0675">Receptor</keyword>
<evidence type="ECO:0000256" key="9">
    <source>
        <dbReference type="ARBA" id="ARBA00022737"/>
    </source>
</evidence>
<evidence type="ECO:0000256" key="4">
    <source>
        <dbReference type="ARBA" id="ARBA00022553"/>
    </source>
</evidence>
<dbReference type="PROSITE" id="PS00107">
    <property type="entry name" value="PROTEIN_KINASE_ATP"/>
    <property type="match status" value="1"/>
</dbReference>
<dbReference type="EC" id="2.7.11.1" evidence="2"/>
<dbReference type="FunFam" id="1.10.510.10:FF:000146">
    <property type="entry name" value="LRR receptor-like serine/threonine-protein kinase IOS1"/>
    <property type="match status" value="1"/>
</dbReference>
<evidence type="ECO:0000256" key="5">
    <source>
        <dbReference type="ARBA" id="ARBA00022614"/>
    </source>
</evidence>
<evidence type="ECO:0000256" key="17">
    <source>
        <dbReference type="ARBA" id="ARBA00048679"/>
    </source>
</evidence>
<dbReference type="CDD" id="cd14066">
    <property type="entry name" value="STKc_IRAK"/>
    <property type="match status" value="1"/>
</dbReference>
<keyword evidence="12 18" id="KW-0067">ATP-binding</keyword>
<dbReference type="InterPro" id="IPR008271">
    <property type="entry name" value="Ser/Thr_kinase_AS"/>
</dbReference>
<keyword evidence="10 18" id="KW-0547">Nucleotide-binding</keyword>
<reference evidence="22 23" key="1">
    <citation type="submission" date="2020-05" db="EMBL/GenBank/DDBJ databases">
        <authorList>
            <person name="Campoy J."/>
            <person name="Schneeberger K."/>
            <person name="Spophaly S."/>
        </authorList>
    </citation>
    <scope>NUCLEOTIDE SEQUENCE [LARGE SCALE GENOMIC DNA]</scope>
    <source>
        <strain evidence="22">PruArmRojPasFocal</strain>
    </source>
</reference>
<evidence type="ECO:0000313" key="23">
    <source>
        <dbReference type="Proteomes" id="UP000507222"/>
    </source>
</evidence>
<dbReference type="InterPro" id="IPR017441">
    <property type="entry name" value="Protein_kinase_ATP_BS"/>
</dbReference>
<dbReference type="Pfam" id="PF12819">
    <property type="entry name" value="Malectin_like"/>
    <property type="match status" value="2"/>
</dbReference>
<feature type="signal peptide" evidence="20">
    <location>
        <begin position="1"/>
        <end position="25"/>
    </location>
</feature>
<keyword evidence="11" id="KW-0418">Kinase</keyword>
<accession>A0A6J5U7T7</accession>
<dbReference type="Gene3D" id="2.60.120.430">
    <property type="entry name" value="Galactose-binding lectin"/>
    <property type="match status" value="1"/>
</dbReference>
<dbReference type="Proteomes" id="UP000507222">
    <property type="component" value="Unassembled WGS sequence"/>
</dbReference>
<feature type="transmembrane region" description="Helical" evidence="19">
    <location>
        <begin position="1248"/>
        <end position="1272"/>
    </location>
</feature>
<evidence type="ECO:0000313" key="22">
    <source>
        <dbReference type="EMBL" id="CAB4272470.1"/>
    </source>
</evidence>
<gene>
    <name evidence="22" type="ORF">CURHAP_LOCUS19098</name>
</gene>
<comment type="subcellular location">
    <subcellularLocation>
        <location evidence="1">Membrane</location>
        <topology evidence="1">Single-pass membrane protein</topology>
    </subcellularLocation>
</comment>
<name>A0A6J5U7T7_PRUAR</name>
<dbReference type="GO" id="GO:0016020">
    <property type="term" value="C:membrane"/>
    <property type="evidence" value="ECO:0007669"/>
    <property type="project" value="UniProtKB-SubCell"/>
</dbReference>
<dbReference type="FunFam" id="3.80.10.10:FF:000129">
    <property type="entry name" value="Leucine-rich repeat receptor-like kinase"/>
    <property type="match status" value="2"/>
</dbReference>
<dbReference type="InterPro" id="IPR001245">
    <property type="entry name" value="Ser-Thr/Tyr_kinase_cat_dom"/>
</dbReference>
<evidence type="ECO:0000256" key="8">
    <source>
        <dbReference type="ARBA" id="ARBA00022729"/>
    </source>
</evidence>
<dbReference type="Pfam" id="PF00560">
    <property type="entry name" value="LRR_1"/>
    <property type="match status" value="2"/>
</dbReference>
<dbReference type="FunFam" id="3.30.200.20:FF:000394">
    <property type="entry name" value="Leucine-rich repeat receptor-like protein kinase"/>
    <property type="match status" value="1"/>
</dbReference>
<keyword evidence="6" id="KW-0808">Transferase</keyword>
<keyword evidence="7 19" id="KW-0812">Transmembrane</keyword>
<evidence type="ECO:0000256" key="10">
    <source>
        <dbReference type="ARBA" id="ARBA00022741"/>
    </source>
</evidence>
<evidence type="ECO:0000256" key="18">
    <source>
        <dbReference type="PROSITE-ProRule" id="PRU10141"/>
    </source>
</evidence>
<dbReference type="InterPro" id="IPR024788">
    <property type="entry name" value="Malectin-like_Carb-bd_dom"/>
</dbReference>
<keyword evidence="5" id="KW-0433">Leucine-rich repeat</keyword>
<evidence type="ECO:0000256" key="12">
    <source>
        <dbReference type="ARBA" id="ARBA00022840"/>
    </source>
</evidence>
<dbReference type="EMBL" id="CAEKDK010000003">
    <property type="protein sequence ID" value="CAB4272470.1"/>
    <property type="molecule type" value="Genomic_DNA"/>
</dbReference>
<dbReference type="InterPro" id="IPR011009">
    <property type="entry name" value="Kinase-like_dom_sf"/>
</dbReference>
<evidence type="ECO:0000256" key="7">
    <source>
        <dbReference type="ARBA" id="ARBA00022692"/>
    </source>
</evidence>
<keyword evidence="4" id="KW-0597">Phosphoprotein</keyword>
<dbReference type="SMART" id="SM00220">
    <property type="entry name" value="S_TKc"/>
    <property type="match status" value="2"/>
</dbReference>
<dbReference type="PANTHER" id="PTHR45631">
    <property type="entry name" value="OS07G0107800 PROTEIN-RELATED"/>
    <property type="match status" value="1"/>
</dbReference>
<dbReference type="PROSITE" id="PS50011">
    <property type="entry name" value="PROTEIN_KINASE_DOM"/>
    <property type="match status" value="2"/>
</dbReference>
<evidence type="ECO:0000256" key="20">
    <source>
        <dbReference type="SAM" id="SignalP"/>
    </source>
</evidence>
<keyword evidence="13 19" id="KW-1133">Transmembrane helix</keyword>
<keyword evidence="3" id="KW-0723">Serine/threonine-protein kinase</keyword>
<sequence length="1636" mass="183649">MSWTSKQLLFLLAGFALNLTLLVHSQDDQSGFISIDCGLQTDSGYSEKITGINYISDATFIDTGASKSLLPTYTGNYQQPYGSVRSFPEGTRNCYEINVTSGNKYLIRASFLYGNYDGQDKIPEFELHLGPNLWDTVSLETSVSTDKELIYVPLRNYIHVCLVNTGSGVPFISALELRPLPNASYQTKTGSLALVSRYDTGQRPKRRGYRTLALIRYPFDILDRFWYAYNDLDDWTQLNTSSTINSESDVQFRLPSVVMSTASTPKNPSDSLSIVFSLPDTNAEYYSYLHFAEVERLQLNQSRLQYIIRNGDRTLEPFAPPYLTSYVIESKGAWSTNAQSANISIVGAENSTLPPILNAFEIYMVKHFVEAETNQEDVDTIASIKSTYNIKRNWQGDPCAPQDYVWQGVKCNYEEFESPRIISLNLSSSGLTGEIAASISNLTMIQSLDLSNNNLTGRIPEFLSKFQNLTVLNLEKNKFTGLVPVGLIERKNNGFLLLSFQPFDLSLCDNPHLSRHGSCKLKKKHNFIIPIVVPTAGISILLLVAVAIRWWSLKRNRQEGDVIDAKPSPQYGSLESTKRQFTYSEILKMTNNFERVLGKGGFGTVFHGYMDHTQVNLLMRVHHKNLTGLVGYCNDETNVGLVYEYMANGNLLNHLSDRRSRILTWEDRLRIATDAAQGLEYLHCGCKPPIMHRDVKSTNILLNESFEAKISDFGLSRNFPTHDGTRASSLLAGTLATLILKRMKPFLFPLLGGFAFMLLLVHAQDDQTGFISIDCGLAENTSYTEKMTGINYISDETFISTGENNVVLQEYRNKYQEPYMSLRSFPAGIRNCYKINVTNGTKYLIRSSFKYGNYDRQNILPEFELQLGTNVWDSVKLEDASTITNKELIHVPLRDYIHVCLVNTGLGIPFISALELRPLPNTSYQTQTGSLALQWRLDTGQIAANLTEYRYPDDVHDRFWYGYYDDNWKQVITSSTIDSDVHNSFQPPSVVMSTAATPKNGTDALYISWMDFDNSAEYFVYMHFAEFEKLQPNQSRQFNITMNGESLHEKVVPYYLSSSTIYSTRALSTGGQNNLSIFKAKNSTLPPILNAIEVYTVKEFLESRTNQADVDAITSIKSTYKIKKNWQGDPCSPLVNSWEGIDCSNEHSRIVSLNLSFSGLTGEIAPYISNLTMIHILDLSNNNLTGSIPDFLSRLRKLMDLNLEKNELTGLVPVGLIQKRKDGLLSLRLCENPNLSGQVSCKKKKQSISIVLAVSIPGIFILLSTVSAVLWAGFKRKKQHAHCDDPFDVEVMQNSNQSSLLEAEGQRFTYPEIVEITRNFASIIGRGGFGEVYFGTLQNQTQVAVKLLISSSTQGSKEFENEVKLLVRVHHRNLVSLVGYCDEGETMALVYNFVANGNLQQRLSADVTLHVLTWKERLQIAVDAARGLDYLHNGCKPSIVHRDLKTSNILLNENLHAMIADFGLSKVLATESATHVSTDPKGTFGYLDPQYYNTGKLNKKSDIYSFGIVLLELITGRAAIIRDVETEPIHICRWVSPNFETMEIESIVDSRIQGTYNTSSAWKALQLAMACVSLKAIRRPDITFIYKDLKECLEIEMSSGRTQIVGNDDTSSSSSIRMASQIELETSSSSPVIISI</sequence>
<dbReference type="Gene3D" id="3.80.10.10">
    <property type="entry name" value="Ribonuclease Inhibitor"/>
    <property type="match status" value="2"/>
</dbReference>
<keyword evidence="9" id="KW-0677">Repeat</keyword>
<evidence type="ECO:0000256" key="16">
    <source>
        <dbReference type="ARBA" id="ARBA00047899"/>
    </source>
</evidence>
<evidence type="ECO:0000256" key="6">
    <source>
        <dbReference type="ARBA" id="ARBA00022679"/>
    </source>
</evidence>
<keyword evidence="8 20" id="KW-0732">Signal</keyword>
<evidence type="ECO:0000259" key="21">
    <source>
        <dbReference type="PROSITE" id="PS50011"/>
    </source>
</evidence>
<comment type="catalytic activity">
    <reaction evidence="17">
        <text>L-seryl-[protein] + ATP = O-phospho-L-seryl-[protein] + ADP + H(+)</text>
        <dbReference type="Rhea" id="RHEA:17989"/>
        <dbReference type="Rhea" id="RHEA-COMP:9863"/>
        <dbReference type="Rhea" id="RHEA-COMP:11604"/>
        <dbReference type="ChEBI" id="CHEBI:15378"/>
        <dbReference type="ChEBI" id="CHEBI:29999"/>
        <dbReference type="ChEBI" id="CHEBI:30616"/>
        <dbReference type="ChEBI" id="CHEBI:83421"/>
        <dbReference type="ChEBI" id="CHEBI:456216"/>
        <dbReference type="EC" id="2.7.11.1"/>
    </reaction>
</comment>
<evidence type="ECO:0000256" key="1">
    <source>
        <dbReference type="ARBA" id="ARBA00004167"/>
    </source>
</evidence>
<dbReference type="SUPFAM" id="SSF52058">
    <property type="entry name" value="L domain-like"/>
    <property type="match status" value="2"/>
</dbReference>
<dbReference type="InterPro" id="IPR001611">
    <property type="entry name" value="Leu-rich_rpt"/>
</dbReference>
<dbReference type="SUPFAM" id="SSF56112">
    <property type="entry name" value="Protein kinase-like (PK-like)"/>
    <property type="match status" value="2"/>
</dbReference>
<organism evidence="22 23">
    <name type="scientific">Prunus armeniaca</name>
    <name type="common">Apricot</name>
    <name type="synonym">Armeniaca vulgaris</name>
    <dbReference type="NCBI Taxonomy" id="36596"/>
    <lineage>
        <taxon>Eukaryota</taxon>
        <taxon>Viridiplantae</taxon>
        <taxon>Streptophyta</taxon>
        <taxon>Embryophyta</taxon>
        <taxon>Tracheophyta</taxon>
        <taxon>Spermatophyta</taxon>
        <taxon>Magnoliopsida</taxon>
        <taxon>eudicotyledons</taxon>
        <taxon>Gunneridae</taxon>
        <taxon>Pentapetalae</taxon>
        <taxon>rosids</taxon>
        <taxon>fabids</taxon>
        <taxon>Rosales</taxon>
        <taxon>Rosaceae</taxon>
        <taxon>Amygdaloideae</taxon>
        <taxon>Amygdaleae</taxon>
        <taxon>Prunus</taxon>
    </lineage>
</organism>
<dbReference type="GO" id="GO:0005524">
    <property type="term" value="F:ATP binding"/>
    <property type="evidence" value="ECO:0007669"/>
    <property type="project" value="UniProtKB-UniRule"/>
</dbReference>
<feature type="transmembrane region" description="Helical" evidence="19">
    <location>
        <begin position="746"/>
        <end position="763"/>
    </location>
</feature>